<dbReference type="InterPro" id="IPR020635">
    <property type="entry name" value="Tyr_kinase_cat_dom"/>
</dbReference>
<dbReference type="Pfam" id="PF07714">
    <property type="entry name" value="PK_Tyr_Ser-Thr"/>
    <property type="match status" value="1"/>
</dbReference>
<dbReference type="Proteomes" id="UP000241769">
    <property type="component" value="Unassembled WGS sequence"/>
</dbReference>
<dbReference type="SMART" id="SM00365">
    <property type="entry name" value="LRR_SD22"/>
    <property type="match status" value="3"/>
</dbReference>
<dbReference type="PROSITE" id="PS50011">
    <property type="entry name" value="PROTEIN_KINASE_DOM"/>
    <property type="match status" value="1"/>
</dbReference>
<evidence type="ECO:0000256" key="1">
    <source>
        <dbReference type="ARBA" id="ARBA00022614"/>
    </source>
</evidence>
<dbReference type="GO" id="GO:0005524">
    <property type="term" value="F:ATP binding"/>
    <property type="evidence" value="ECO:0007669"/>
    <property type="project" value="UniProtKB-UniRule"/>
</dbReference>
<dbReference type="InterPro" id="IPR017853">
    <property type="entry name" value="GH"/>
</dbReference>
<dbReference type="PRINTS" id="PR00109">
    <property type="entry name" value="TYRKINASE"/>
</dbReference>
<dbReference type="InterPro" id="IPR052592">
    <property type="entry name" value="LRR-RLK"/>
</dbReference>
<keyword evidence="8" id="KW-0418">Kinase</keyword>
<dbReference type="InterPro" id="IPR011009">
    <property type="entry name" value="Kinase-like_dom_sf"/>
</dbReference>
<reference evidence="8 9" key="1">
    <citation type="journal article" date="2018" name="Genome Biol. Evol.">
        <title>Multiple Roots of Fruiting Body Formation in Amoebozoa.</title>
        <authorList>
            <person name="Hillmann F."/>
            <person name="Forbes G."/>
            <person name="Novohradska S."/>
            <person name="Ferling I."/>
            <person name="Riege K."/>
            <person name="Groth M."/>
            <person name="Westermann M."/>
            <person name="Marz M."/>
            <person name="Spaller T."/>
            <person name="Winckler T."/>
            <person name="Schaap P."/>
            <person name="Glockner G."/>
        </authorList>
    </citation>
    <scope>NUCLEOTIDE SEQUENCE [LARGE SCALE GENOMIC DNA]</scope>
    <source>
        <strain evidence="8 9">Jena</strain>
    </source>
</reference>
<dbReference type="GO" id="GO:0004713">
    <property type="term" value="F:protein tyrosine kinase activity"/>
    <property type="evidence" value="ECO:0007669"/>
    <property type="project" value="InterPro"/>
</dbReference>
<feature type="transmembrane region" description="Helical" evidence="5">
    <location>
        <begin position="1813"/>
        <end position="1838"/>
    </location>
</feature>
<dbReference type="OrthoDB" id="7451790at2759"/>
<dbReference type="SMART" id="SM00369">
    <property type="entry name" value="LRR_TYP"/>
    <property type="match status" value="7"/>
</dbReference>
<dbReference type="Gene3D" id="3.10.50.10">
    <property type="match status" value="1"/>
</dbReference>
<dbReference type="EMBL" id="MDYQ01000078">
    <property type="protein sequence ID" value="PRP83700.1"/>
    <property type="molecule type" value="Genomic_DNA"/>
</dbReference>
<dbReference type="PROSITE" id="PS51450">
    <property type="entry name" value="LRR"/>
    <property type="match status" value="2"/>
</dbReference>
<gene>
    <name evidence="8" type="ORF">PROFUN_03855</name>
</gene>
<evidence type="ECO:0000256" key="3">
    <source>
        <dbReference type="PROSITE-ProRule" id="PRU10141"/>
    </source>
</evidence>
<dbReference type="PROSITE" id="PS00109">
    <property type="entry name" value="PROTEIN_KINASE_TYR"/>
    <property type="match status" value="1"/>
</dbReference>
<dbReference type="PANTHER" id="PTHR48054">
    <property type="entry name" value="RECEPTOR KINASE-LIKE PROTEIN XA21"/>
    <property type="match status" value="1"/>
</dbReference>
<dbReference type="PROSITE" id="PS00107">
    <property type="entry name" value="PROTEIN_KINASE_ATP"/>
    <property type="match status" value="1"/>
</dbReference>
<dbReference type="InterPro" id="IPR032675">
    <property type="entry name" value="LRR_dom_sf"/>
</dbReference>
<dbReference type="PANTHER" id="PTHR48054:SF47">
    <property type="entry name" value="OS06G0179800 PROTEIN"/>
    <property type="match status" value="1"/>
</dbReference>
<dbReference type="Pfam" id="PF00560">
    <property type="entry name" value="LRR_1"/>
    <property type="match status" value="1"/>
</dbReference>
<feature type="transmembrane region" description="Helical" evidence="5">
    <location>
        <begin position="250"/>
        <end position="267"/>
    </location>
</feature>
<name>A0A2P6NIB7_9EUKA</name>
<feature type="domain" description="Protein kinase" evidence="6">
    <location>
        <begin position="1918"/>
        <end position="2178"/>
    </location>
</feature>
<protein>
    <submittedName>
        <fullName evidence="8">Putative leucine-rich repeat receptor-like protein kinase</fullName>
    </submittedName>
</protein>
<sequence length="2190" mass="237454">MSIGVYLLDALSSYSRCSCGPGEAIHATLSQLSGNNAEITSVFCITVWYNLLQNIQHAVSFWLKINACTEVVPRLTPSFISSVPTNETTMLVTTLMNFQDGYTAVALDFIRLLVLIYVTSTVVNMISALVYQFVGTPHFQKKQENSQALKSAIDLTRSGQVSAAFETFLQQQLTSSHGDKTGGYFSSPEYIFQIGWLKMKRCPGIGHLIVTFFLLLFVHLILRLPINSPWDKEFEDYFERTPPPMVGERLYYLAVLVIFFIPVAITSPSDDAIILNRVWISLGGNPNYWTGSDPCNSDFNGLTCGPGGYELYLIAVSSLIGGGIIDPSIGSLGGRVSKIYLSNLKIRGAIPTTLCYLTNMTYLDLSSNSFTSSIPGCINNLTSLTYLNFNRAQLTGTIPSSIGSMTTLQEFHAVSNQLSGQLPDFGQMTSLTFLELGLSFNSFTAYLPTLPASLLRLQCWSCGLSGTLMTWIGNLTSLQEVTLTGNALSGDLMGIGRLVNLTSFGCRGCQLNGTIPAELNQLTLLSLLDLDSNRLTGNLPSLFNLINLQSIQLGSNLLNGTIPYQLFFLPSLQFLFMSACRFSAVSINPNTSAVSNRLQGVNIDGNGITGQVPLLAGNFPALTSLVISGNLLNESTPSFTFSMPILSILDVSANNFFAFPNVVNTMTSLQQLRLSRNLNHWTMDSVQLNLPRLTVLSMYACGLIGSAPDISLLPSLQRAEMASNYKLQTIHPSYLTSQNLTYLDIQNNIIAAVNNTMNSSLQTIYLNSNALTSIPDFTNLTSLTYLDLSRNLIPSIPNYLSGFAVQTLRLDYNVITGALPSFSMPQLQVFTASNNILSGSLSPTLFTSQISVLDLSYNNLSGVVYLPQRSNLSSLILRFNHINGVIPSLSAWNLLQTIDLSHNNLSFYNATAVPSSVGTCDLRGNPMGCFPPSPCQSDVSASMASPCPAICIWSFTPTNNILQDFNVAAAACSNVTIYLSGQFDSFHVNYTGYQNNITLVGSSATIQGNVSFSLYNITQFSMIGVVIANVTGDSTVLYGNNVNTISLSASNFSQIRTPGLFYIMNGLRSLSITSCSFSNIASTSSAGVLDITNNQPSAVNIKNSSFNSNSGTSGVISLRGRSVSLFSSYNLYNNNSASGNGGAIYSDGGILSHFSDVFTNHRSSNSGGVIYLENQGILTLSSCVINAARATYGGCFYVYGTLLSTQTNLTSCSAINDGGAIWSKNVTSINGGYYAGNQAGGSGGVLYSSIGQVRMSSVIASGNLASTGGVLSLYGSSATVFSSTFSNNNATTQGGTLYNAGSLILTNNAFDSYDVNIIVSTGSLIQSGNQHLLRGQGTTEIVSGASIVYNENFAQTGSLPVFQLSRGGAIVSNSQFVSGGSALSSDDTSTLISSNMPLVARRMKGRHQRNRFLSSVFSKAVEMGSRQLWPHLIVFVLTLIHATSSAPTVFGYIEDWDVYLGGACYLDPSKIDYSQYSHLTVLVANYNVSSGTFSPQSSSSTGPTGTYVQLKQLSKKKNPDLKFLVGHLISTMGVNADAIALADEMKRNASIIPNFARGIIRYTADFDFDGIDIGWHWTTDNAPTCLLLTSAIRSAIDDHANTTGKKIMLTLSVSADRSIYSNVSYSNMYPQDNTELFNNATVQAYGAMSLSPIDYTMQTLKYYLNEVPSSKLLYSIGNYGINYVLRDANANMPGSPATVGSRGCLTFGIGCWLAAEIDRAQQSSNFTSVYNETMKMYYMYSGVQWIGYENRQTISDKAYLIRKLQLAGAAFRPVGQSNTLTSFYWSFLNNNNTGNVTSSGGGGISAPKSRVPVIVGATVGSLVGVLVIVGIIFVILYIRNRDAEGEGESMNVRLVSDGSGSSTQYSKSSGSSQESGHSLGFKAPYSTDFRYDAALSRPAPVNFLAKYKANHQIDVRDLYIGEQLGAGASGVVYRGRWRSSDVAVKSFYADDENRTEECMREVDIMKTLRPHVNVVQYLGVCISETDSTLFIVTQLCDGGSLYRVLHSNEIISPNTVSHVIRGVAAGMFHLHTEGVIHRDLAARNILLDKSLNPKVSDFGLSRMHFGGGEAQTTSLVGPLKHMAPECLRSSVYSEKSDVWAFGVTLWEIFARQDPYPEYSPIETATRVGDEYEPLRLRPPPEMSDEMQDIFKECIRTPPEERPNFEMILTWLDDCHTFTSLVYNIESKRRK</sequence>
<dbReference type="InterPro" id="IPR029070">
    <property type="entry name" value="Chitinase_insertion_sf"/>
</dbReference>
<feature type="region of interest" description="Disordered" evidence="4">
    <location>
        <begin position="1857"/>
        <end position="1877"/>
    </location>
</feature>
<dbReference type="InterPro" id="IPR003591">
    <property type="entry name" value="Leu-rich_rpt_typical-subtyp"/>
</dbReference>
<dbReference type="Gene3D" id="1.10.510.10">
    <property type="entry name" value="Transferase(Phosphotransferase) domain 1"/>
    <property type="match status" value="1"/>
</dbReference>
<keyword evidence="3" id="KW-0067">ATP-binding</keyword>
<dbReference type="InterPro" id="IPR011583">
    <property type="entry name" value="Chitinase_II/V-like_cat"/>
</dbReference>
<dbReference type="InterPro" id="IPR001223">
    <property type="entry name" value="Glyco_hydro18_cat"/>
</dbReference>
<dbReference type="FunFam" id="3.80.10.10:FF:000383">
    <property type="entry name" value="Leucine-rich repeat receptor protein kinase EMS1"/>
    <property type="match status" value="1"/>
</dbReference>
<evidence type="ECO:0000259" key="7">
    <source>
        <dbReference type="PROSITE" id="PS51910"/>
    </source>
</evidence>
<dbReference type="SMART" id="SM00636">
    <property type="entry name" value="Glyco_18"/>
    <property type="match status" value="1"/>
</dbReference>
<keyword evidence="8" id="KW-0675">Receptor</keyword>
<dbReference type="SMART" id="SM00219">
    <property type="entry name" value="TyrKc"/>
    <property type="match status" value="1"/>
</dbReference>
<dbReference type="SUPFAM" id="SSF52058">
    <property type="entry name" value="L domain-like"/>
    <property type="match status" value="1"/>
</dbReference>
<dbReference type="InterPro" id="IPR017441">
    <property type="entry name" value="Protein_kinase_ATP_BS"/>
</dbReference>
<dbReference type="SUPFAM" id="SSF54556">
    <property type="entry name" value="Chitinase insertion domain"/>
    <property type="match status" value="1"/>
</dbReference>
<evidence type="ECO:0000313" key="9">
    <source>
        <dbReference type="Proteomes" id="UP000241769"/>
    </source>
</evidence>
<dbReference type="STRING" id="1890364.A0A2P6NIB7"/>
<proteinExistence type="predicted"/>
<evidence type="ECO:0000256" key="2">
    <source>
        <dbReference type="ARBA" id="ARBA00022737"/>
    </source>
</evidence>
<dbReference type="Gene3D" id="3.80.10.10">
    <property type="entry name" value="Ribonuclease Inhibitor"/>
    <property type="match status" value="5"/>
</dbReference>
<evidence type="ECO:0000256" key="5">
    <source>
        <dbReference type="SAM" id="Phobius"/>
    </source>
</evidence>
<evidence type="ECO:0000256" key="4">
    <source>
        <dbReference type="SAM" id="MobiDB-lite"/>
    </source>
</evidence>
<comment type="caution">
    <text evidence="8">The sequence shown here is derived from an EMBL/GenBank/DDBJ whole genome shotgun (WGS) entry which is preliminary data.</text>
</comment>
<dbReference type="Gene3D" id="3.20.20.80">
    <property type="entry name" value="Glycosidases"/>
    <property type="match status" value="1"/>
</dbReference>
<dbReference type="Pfam" id="PF13855">
    <property type="entry name" value="LRR_8"/>
    <property type="match status" value="1"/>
</dbReference>
<keyword evidence="8" id="KW-0808">Transferase</keyword>
<dbReference type="InterPro" id="IPR000719">
    <property type="entry name" value="Prot_kinase_dom"/>
</dbReference>
<dbReference type="SUPFAM" id="SSF56112">
    <property type="entry name" value="Protein kinase-like (PK-like)"/>
    <property type="match status" value="1"/>
</dbReference>
<feature type="domain" description="GH18" evidence="7">
    <location>
        <begin position="1447"/>
        <end position="1791"/>
    </location>
</feature>
<dbReference type="SUPFAM" id="SSF52047">
    <property type="entry name" value="RNI-like"/>
    <property type="match status" value="1"/>
</dbReference>
<keyword evidence="2" id="KW-0677">Repeat</keyword>
<keyword evidence="5" id="KW-0812">Transmembrane</keyword>
<evidence type="ECO:0000313" key="8">
    <source>
        <dbReference type="EMBL" id="PRP83700.1"/>
    </source>
</evidence>
<dbReference type="InterPro" id="IPR001245">
    <property type="entry name" value="Ser-Thr/Tyr_kinase_cat_dom"/>
</dbReference>
<feature type="transmembrane region" description="Helical" evidence="5">
    <location>
        <begin position="204"/>
        <end position="222"/>
    </location>
</feature>
<dbReference type="CDD" id="cd13999">
    <property type="entry name" value="STKc_MAP3K-like"/>
    <property type="match status" value="1"/>
</dbReference>
<dbReference type="GO" id="GO:0005975">
    <property type="term" value="P:carbohydrate metabolic process"/>
    <property type="evidence" value="ECO:0007669"/>
    <property type="project" value="InterPro"/>
</dbReference>
<dbReference type="Pfam" id="PF00704">
    <property type="entry name" value="Glyco_hydro_18"/>
    <property type="match status" value="1"/>
</dbReference>
<dbReference type="InterPro" id="IPR001611">
    <property type="entry name" value="Leu-rich_rpt"/>
</dbReference>
<dbReference type="InParanoid" id="A0A2P6NIB7"/>
<keyword evidence="1" id="KW-0433">Leucine-rich repeat</keyword>
<organism evidence="8 9">
    <name type="scientific">Planoprotostelium fungivorum</name>
    <dbReference type="NCBI Taxonomy" id="1890364"/>
    <lineage>
        <taxon>Eukaryota</taxon>
        <taxon>Amoebozoa</taxon>
        <taxon>Evosea</taxon>
        <taxon>Variosea</taxon>
        <taxon>Cavosteliida</taxon>
        <taxon>Cavosteliaceae</taxon>
        <taxon>Planoprotostelium</taxon>
    </lineage>
</organism>
<keyword evidence="5" id="KW-0472">Membrane</keyword>
<dbReference type="InterPro" id="IPR008266">
    <property type="entry name" value="Tyr_kinase_AS"/>
</dbReference>
<dbReference type="PROSITE" id="PS51910">
    <property type="entry name" value="GH18_2"/>
    <property type="match status" value="1"/>
</dbReference>
<accession>A0A2P6NIB7</accession>
<keyword evidence="3" id="KW-0547">Nucleotide-binding</keyword>
<dbReference type="SUPFAM" id="SSF51445">
    <property type="entry name" value="(Trans)glycosidases"/>
    <property type="match status" value="1"/>
</dbReference>
<dbReference type="GO" id="GO:0008061">
    <property type="term" value="F:chitin binding"/>
    <property type="evidence" value="ECO:0007669"/>
    <property type="project" value="InterPro"/>
</dbReference>
<feature type="binding site" evidence="3">
    <location>
        <position position="1945"/>
    </location>
    <ligand>
        <name>ATP</name>
        <dbReference type="ChEBI" id="CHEBI:30616"/>
    </ligand>
</feature>
<evidence type="ECO:0000259" key="6">
    <source>
        <dbReference type="PROSITE" id="PS50011"/>
    </source>
</evidence>
<keyword evidence="5" id="KW-1133">Transmembrane helix</keyword>
<feature type="transmembrane region" description="Helical" evidence="5">
    <location>
        <begin position="112"/>
        <end position="134"/>
    </location>
</feature>
<keyword evidence="9" id="KW-1185">Reference proteome</keyword>